<evidence type="ECO:0000313" key="1">
    <source>
        <dbReference type="EMBL" id="VEG54122.1"/>
    </source>
</evidence>
<proteinExistence type="predicted"/>
<gene>
    <name evidence="1" type="ORF">NCTC10437_02306</name>
</gene>
<keyword evidence="2" id="KW-1185">Reference proteome</keyword>
<dbReference type="Pfam" id="PF06240">
    <property type="entry name" value="COXG"/>
    <property type="match status" value="1"/>
</dbReference>
<organism evidence="1 2">
    <name type="scientific">Mycolicibacterium aurum</name>
    <name type="common">Mycobacterium aurum</name>
    <dbReference type="NCBI Taxonomy" id="1791"/>
    <lineage>
        <taxon>Bacteria</taxon>
        <taxon>Bacillati</taxon>
        <taxon>Actinomycetota</taxon>
        <taxon>Actinomycetes</taxon>
        <taxon>Mycobacteriales</taxon>
        <taxon>Mycobacteriaceae</taxon>
        <taxon>Mycolicibacterium</taxon>
    </lineage>
</organism>
<name>A0A448INU8_MYCAU</name>
<dbReference type="SUPFAM" id="SSF55961">
    <property type="entry name" value="Bet v1-like"/>
    <property type="match status" value="1"/>
</dbReference>
<dbReference type="Gene3D" id="3.30.530.20">
    <property type="match status" value="1"/>
</dbReference>
<dbReference type="AlphaFoldDB" id="A0A448INU8"/>
<protein>
    <submittedName>
        <fullName evidence="1">Carbon monoxide dehydrogenase subunit G</fullName>
    </submittedName>
</protein>
<dbReference type="CDD" id="cd07823">
    <property type="entry name" value="SRPBCC_5"/>
    <property type="match status" value="1"/>
</dbReference>
<dbReference type="InterPro" id="IPR010419">
    <property type="entry name" value="CO_DH_gsu"/>
</dbReference>
<sequence length="201" mass="21292">MQLVNAFTVDAPLDTTWAVLTDIPTVVDCIPGAELDRNDGRDYHARVTVKVGPIGMTLAGKATLVSQDNTAREMVVRGTASDRKGNGSAEATVRLVAHGDEDRSAVTVTTDLQLGGRVAQFGEGVITQVGNRIVRQFTVRLNSVIAGGDAAPQPLPAPRVAVPAIALREEWITLALNGCAGVALGLAIGRWLDRLRPVPRR</sequence>
<evidence type="ECO:0000313" key="2">
    <source>
        <dbReference type="Proteomes" id="UP000279306"/>
    </source>
</evidence>
<reference evidence="1 2" key="1">
    <citation type="submission" date="2018-12" db="EMBL/GenBank/DDBJ databases">
        <authorList>
            <consortium name="Pathogen Informatics"/>
        </authorList>
    </citation>
    <scope>NUCLEOTIDE SEQUENCE [LARGE SCALE GENOMIC DNA]</scope>
    <source>
        <strain evidence="1 2">NCTC10437</strain>
    </source>
</reference>
<dbReference type="STRING" id="1791.GCA_001049355_05203"/>
<dbReference type="EMBL" id="LR134356">
    <property type="protein sequence ID" value="VEG54122.1"/>
    <property type="molecule type" value="Genomic_DNA"/>
</dbReference>
<dbReference type="PANTHER" id="PTHR38588:SF1">
    <property type="entry name" value="BLL0334 PROTEIN"/>
    <property type="match status" value="1"/>
</dbReference>
<dbReference type="Proteomes" id="UP000279306">
    <property type="component" value="Chromosome"/>
</dbReference>
<dbReference type="PANTHER" id="PTHR38588">
    <property type="entry name" value="BLL0334 PROTEIN"/>
    <property type="match status" value="1"/>
</dbReference>
<dbReference type="KEGG" id="mauu:NCTC10437_02306"/>
<accession>A0A448INU8</accession>
<dbReference type="OrthoDB" id="9808623at2"/>
<dbReference type="InterPro" id="IPR023393">
    <property type="entry name" value="START-like_dom_sf"/>
</dbReference>